<comment type="caution">
    <text evidence="9">The sequence shown here is derived from an EMBL/GenBank/DDBJ whole genome shotgun (WGS) entry which is preliminary data.</text>
</comment>
<evidence type="ECO:0000256" key="3">
    <source>
        <dbReference type="ARBA" id="ARBA00022448"/>
    </source>
</evidence>
<comment type="similarity">
    <text evidence="2">Belongs to the amino acid-polyamine-organocation (APC) superfamily. Spore germination protein (SGP) (TC 2.A.3.9) family.</text>
</comment>
<reference evidence="10" key="1">
    <citation type="journal article" date="2019" name="Int. J. Syst. Evol. Microbiol.">
        <title>The Global Catalogue of Microorganisms (GCM) 10K type strain sequencing project: providing services to taxonomists for standard genome sequencing and annotation.</title>
        <authorList>
            <consortium name="The Broad Institute Genomics Platform"/>
            <consortium name="The Broad Institute Genome Sequencing Center for Infectious Disease"/>
            <person name="Wu L."/>
            <person name="Ma J."/>
        </authorList>
    </citation>
    <scope>NUCLEOTIDE SEQUENCE [LARGE SCALE GENOMIC DNA]</scope>
    <source>
        <strain evidence="10">KCTC 12907</strain>
    </source>
</reference>
<evidence type="ECO:0000256" key="4">
    <source>
        <dbReference type="ARBA" id="ARBA00022544"/>
    </source>
</evidence>
<feature type="transmembrane region" description="Helical" evidence="8">
    <location>
        <begin position="214"/>
        <end position="234"/>
    </location>
</feature>
<feature type="transmembrane region" description="Helical" evidence="8">
    <location>
        <begin position="140"/>
        <end position="161"/>
    </location>
</feature>
<evidence type="ECO:0000256" key="5">
    <source>
        <dbReference type="ARBA" id="ARBA00022692"/>
    </source>
</evidence>
<feature type="transmembrane region" description="Helical" evidence="8">
    <location>
        <begin position="297"/>
        <end position="320"/>
    </location>
</feature>
<feature type="transmembrane region" description="Helical" evidence="8">
    <location>
        <begin position="80"/>
        <end position="100"/>
    </location>
</feature>
<dbReference type="PANTHER" id="PTHR34975:SF2">
    <property type="entry name" value="SPORE GERMINATION PROTEIN A2"/>
    <property type="match status" value="1"/>
</dbReference>
<keyword evidence="5 8" id="KW-0812">Transmembrane</keyword>
<dbReference type="PANTHER" id="PTHR34975">
    <property type="entry name" value="SPORE GERMINATION PROTEIN A2"/>
    <property type="match status" value="1"/>
</dbReference>
<evidence type="ECO:0000256" key="2">
    <source>
        <dbReference type="ARBA" id="ARBA00007998"/>
    </source>
</evidence>
<keyword evidence="3" id="KW-0813">Transport</keyword>
<dbReference type="Proteomes" id="UP001596378">
    <property type="component" value="Unassembled WGS sequence"/>
</dbReference>
<dbReference type="Pfam" id="PF03845">
    <property type="entry name" value="Spore_permease"/>
    <property type="match status" value="1"/>
</dbReference>
<gene>
    <name evidence="9" type="ORF">ACFQMJ_00775</name>
</gene>
<evidence type="ECO:0000313" key="10">
    <source>
        <dbReference type="Proteomes" id="UP001596378"/>
    </source>
</evidence>
<dbReference type="InterPro" id="IPR004761">
    <property type="entry name" value="Spore_GerAB"/>
</dbReference>
<protein>
    <submittedName>
        <fullName evidence="9">Endospore germination permease</fullName>
    </submittedName>
</protein>
<evidence type="ECO:0000256" key="6">
    <source>
        <dbReference type="ARBA" id="ARBA00022989"/>
    </source>
</evidence>
<keyword evidence="4" id="KW-0309">Germination</keyword>
<name>A0ABW2F1I0_9BACL</name>
<evidence type="ECO:0000256" key="8">
    <source>
        <dbReference type="SAM" id="Phobius"/>
    </source>
</evidence>
<evidence type="ECO:0000256" key="7">
    <source>
        <dbReference type="ARBA" id="ARBA00023136"/>
    </source>
</evidence>
<dbReference type="RefSeq" id="WP_378046885.1">
    <property type="nucleotide sequence ID" value="NZ_JBHMDN010000012.1"/>
</dbReference>
<comment type="subcellular location">
    <subcellularLocation>
        <location evidence="1">Membrane</location>
        <topology evidence="1">Multi-pass membrane protein</topology>
    </subcellularLocation>
</comment>
<proteinExistence type="inferred from homology"/>
<accession>A0ABW2F1I0</accession>
<evidence type="ECO:0000313" key="9">
    <source>
        <dbReference type="EMBL" id="MFC7147051.1"/>
    </source>
</evidence>
<keyword evidence="7 8" id="KW-0472">Membrane</keyword>
<evidence type="ECO:0000256" key="1">
    <source>
        <dbReference type="ARBA" id="ARBA00004141"/>
    </source>
</evidence>
<feature type="transmembrane region" description="Helical" evidence="8">
    <location>
        <begin position="270"/>
        <end position="288"/>
    </location>
</feature>
<feature type="transmembrane region" description="Helical" evidence="8">
    <location>
        <begin position="181"/>
        <end position="202"/>
    </location>
</feature>
<organism evidence="9 10">
    <name type="scientific">Cohnella cellulosilytica</name>
    <dbReference type="NCBI Taxonomy" id="986710"/>
    <lineage>
        <taxon>Bacteria</taxon>
        <taxon>Bacillati</taxon>
        <taxon>Bacillota</taxon>
        <taxon>Bacilli</taxon>
        <taxon>Bacillales</taxon>
        <taxon>Paenibacillaceae</taxon>
        <taxon>Cohnella</taxon>
    </lineage>
</organism>
<dbReference type="NCBIfam" id="TIGR00912">
    <property type="entry name" value="2A0309"/>
    <property type="match status" value="1"/>
</dbReference>
<keyword evidence="10" id="KW-1185">Reference proteome</keyword>
<sequence>MKTPSFSLLQISLIFIQSIGLVNHVLVIPLLLDASGRDAWIAALATFLILIPFFLLVARSAKLLNRRSALAYLGERFGPVVSRTIAILFAIFLTLSSVVTLKDMTTWTTSSYLPLTPPYVVAASFLLICTFTASRGLRTVALSAGILLPFIVAFGEFVMAANWPHKDYGLLFPVFERGTGAFAQGIPYAGAGLVEILLLVFVQHRVSTPIKYRHLLLLAALLAGLTLGPLMGSISEFGPVEGAMQRYPSFEEWRLVKIGSFIEHVDFLSIFQWVSGAFVRLSFILWLIDHFFNHHKYALPIAFLAILGLTLYPIGDIAFIALLSKYYFPTDFYALIAMGAVLLVLFALPPKKSQGALP</sequence>
<dbReference type="EMBL" id="JBHTAI010000001">
    <property type="protein sequence ID" value="MFC7147051.1"/>
    <property type="molecule type" value="Genomic_DNA"/>
</dbReference>
<keyword evidence="6 8" id="KW-1133">Transmembrane helix</keyword>
<feature type="transmembrane region" description="Helical" evidence="8">
    <location>
        <begin position="332"/>
        <end position="348"/>
    </location>
</feature>
<feature type="transmembrane region" description="Helical" evidence="8">
    <location>
        <begin position="12"/>
        <end position="32"/>
    </location>
</feature>
<feature type="transmembrane region" description="Helical" evidence="8">
    <location>
        <begin position="112"/>
        <end position="133"/>
    </location>
</feature>
<feature type="transmembrane region" description="Helical" evidence="8">
    <location>
        <begin position="38"/>
        <end position="59"/>
    </location>
</feature>